<evidence type="ECO:0000313" key="2">
    <source>
        <dbReference type="EMBL" id="MDO3635468.1"/>
    </source>
</evidence>
<dbReference type="Proteomes" id="UP001168823">
    <property type="component" value="Unassembled WGS sequence"/>
</dbReference>
<evidence type="ECO:0000259" key="1">
    <source>
        <dbReference type="Pfam" id="PF00149"/>
    </source>
</evidence>
<sequence>MRIAVIGDVGGHAKSLRDELNRLGARPDGSLPDELIVVQVGDLIHRGPDSAEVVDIVDNYLRTQPAQWIQLIGNHEAHYLRPPVFVWPETLDRQHVTVINNWWQSGAATVAAAAVDTAHESFLITHAGITAEFWAAVLGGPPTAAEAAFRINDLARAGAESVLRAGILLHGRTAPDAGPLWAAAATELLPGWMDGRLPFSQIHGHSSVTAWRDDDTTAPRTGVEALVTIDADAKHETVHLAGGRLIGIDPDHRDTPTIPWRAFEFTGNVTARQQLTSPRRPPGCRPR</sequence>
<accession>A0ABT8UCG3</accession>
<name>A0ABT8UCG3_9MYCO</name>
<gene>
    <name evidence="2" type="ORF">Q2100_06930</name>
</gene>
<dbReference type="Gene3D" id="3.60.21.10">
    <property type="match status" value="1"/>
</dbReference>
<dbReference type="EMBL" id="JAUMSQ010000028">
    <property type="protein sequence ID" value="MDO3635468.1"/>
    <property type="molecule type" value="Genomic_DNA"/>
</dbReference>
<dbReference type="Pfam" id="PF00149">
    <property type="entry name" value="Metallophos"/>
    <property type="match status" value="1"/>
</dbReference>
<reference evidence="2" key="1">
    <citation type="submission" date="2023-07" db="EMBL/GenBank/DDBJ databases">
        <title>Mycolicibacterium sp. nov., a novel bacterial species.</title>
        <authorList>
            <person name="Cao Y."/>
        </authorList>
    </citation>
    <scope>NUCLEOTIDE SEQUENCE</scope>
    <source>
        <strain evidence="2">KC 300</strain>
    </source>
</reference>
<protein>
    <submittedName>
        <fullName evidence="2">Metallophosphoesterase</fullName>
    </submittedName>
</protein>
<evidence type="ECO:0000313" key="3">
    <source>
        <dbReference type="Proteomes" id="UP001168823"/>
    </source>
</evidence>
<dbReference type="InterPro" id="IPR029052">
    <property type="entry name" value="Metallo-depent_PP-like"/>
</dbReference>
<proteinExistence type="predicted"/>
<dbReference type="InterPro" id="IPR004843">
    <property type="entry name" value="Calcineurin-like_PHP"/>
</dbReference>
<organism evidence="2 3">
    <name type="scientific">Mycolicibacterium arseniciresistens</name>
    <dbReference type="NCBI Taxonomy" id="3062257"/>
    <lineage>
        <taxon>Bacteria</taxon>
        <taxon>Bacillati</taxon>
        <taxon>Actinomycetota</taxon>
        <taxon>Actinomycetes</taxon>
        <taxon>Mycobacteriales</taxon>
        <taxon>Mycobacteriaceae</taxon>
        <taxon>Mycolicibacterium</taxon>
    </lineage>
</organism>
<feature type="domain" description="Calcineurin-like phosphoesterase" evidence="1">
    <location>
        <begin position="1"/>
        <end position="128"/>
    </location>
</feature>
<keyword evidence="3" id="KW-1185">Reference proteome</keyword>
<dbReference type="SUPFAM" id="SSF56300">
    <property type="entry name" value="Metallo-dependent phosphatases"/>
    <property type="match status" value="1"/>
</dbReference>
<comment type="caution">
    <text evidence="2">The sequence shown here is derived from an EMBL/GenBank/DDBJ whole genome shotgun (WGS) entry which is preliminary data.</text>
</comment>
<dbReference type="RefSeq" id="WP_302913392.1">
    <property type="nucleotide sequence ID" value="NZ_JAUMSQ010000028.1"/>
</dbReference>